<dbReference type="AlphaFoldDB" id="A0A0F6YN29"/>
<dbReference type="STRING" id="927083.DB32_008906"/>
<dbReference type="PANTHER" id="PTHR42791:SF1">
    <property type="entry name" value="N-ACETYLTRANSFERASE DOMAIN-CONTAINING PROTEIN"/>
    <property type="match status" value="1"/>
</dbReference>
<dbReference type="InterPro" id="IPR000182">
    <property type="entry name" value="GNAT_dom"/>
</dbReference>
<proteinExistence type="predicted"/>
<dbReference type="InterPro" id="IPR052523">
    <property type="entry name" value="Trichothecene_AcTrans"/>
</dbReference>
<dbReference type="RefSeq" id="WP_053238591.1">
    <property type="nucleotide sequence ID" value="NZ_CP011125.1"/>
</dbReference>
<protein>
    <submittedName>
        <fullName evidence="2">Putative acetyltransferase</fullName>
    </submittedName>
</protein>
<keyword evidence="2" id="KW-0808">Transferase</keyword>
<dbReference type="PANTHER" id="PTHR42791">
    <property type="entry name" value="GNAT FAMILY ACETYLTRANSFERASE"/>
    <property type="match status" value="1"/>
</dbReference>
<evidence type="ECO:0000313" key="2">
    <source>
        <dbReference type="EMBL" id="AKF11757.1"/>
    </source>
</evidence>
<dbReference type="Pfam" id="PF13508">
    <property type="entry name" value="Acetyltransf_7"/>
    <property type="match status" value="1"/>
</dbReference>
<dbReference type="PROSITE" id="PS51186">
    <property type="entry name" value="GNAT"/>
    <property type="match status" value="1"/>
</dbReference>
<dbReference type="GO" id="GO:0016747">
    <property type="term" value="F:acyltransferase activity, transferring groups other than amino-acyl groups"/>
    <property type="evidence" value="ECO:0007669"/>
    <property type="project" value="InterPro"/>
</dbReference>
<keyword evidence="3" id="KW-1185">Reference proteome</keyword>
<name>A0A0F6YN29_9BACT</name>
<accession>A0A0F6YN29</accession>
<dbReference type="SUPFAM" id="SSF55729">
    <property type="entry name" value="Acyl-CoA N-acyltransferases (Nat)"/>
    <property type="match status" value="1"/>
</dbReference>
<dbReference type="InterPro" id="IPR016181">
    <property type="entry name" value="Acyl_CoA_acyltransferase"/>
</dbReference>
<reference evidence="2 3" key="1">
    <citation type="submission" date="2015-03" db="EMBL/GenBank/DDBJ databases">
        <title>Genome assembly of Sandaracinus amylolyticus DSM 53668.</title>
        <authorList>
            <person name="Sharma G."/>
            <person name="Subramanian S."/>
        </authorList>
    </citation>
    <scope>NUCLEOTIDE SEQUENCE [LARGE SCALE GENOMIC DNA]</scope>
    <source>
        <strain evidence="2 3">DSM 53668</strain>
    </source>
</reference>
<dbReference type="KEGG" id="samy:DB32_008906"/>
<evidence type="ECO:0000259" key="1">
    <source>
        <dbReference type="PROSITE" id="PS51186"/>
    </source>
</evidence>
<feature type="domain" description="N-acetyltransferase" evidence="1">
    <location>
        <begin position="61"/>
        <end position="202"/>
    </location>
</feature>
<dbReference type="CDD" id="cd04301">
    <property type="entry name" value="NAT_SF"/>
    <property type="match status" value="1"/>
</dbReference>
<dbReference type="Gene3D" id="3.40.630.30">
    <property type="match status" value="1"/>
</dbReference>
<dbReference type="OrthoDB" id="7057833at2"/>
<sequence length="204" mass="23002">MSWRIEAMRDHEGRAAGEMLGRAFSENPVARACLSFCDRDTRLSRVAWLNRGLVEAARRAGTIEVVREGERIVGAQLSFAPGAWPLRASVYPWMAGGALGTGVRGAWRYARYDHEVHPFHPREPHFYLWVLGVEPAVQGRGVGSALLRAFCARADQARMLAYLETDRRESVLLYQRHGFEIAEEVTIPALGDLRAWMMRRAPRA</sequence>
<dbReference type="EMBL" id="CP011125">
    <property type="protein sequence ID" value="AKF11757.1"/>
    <property type="molecule type" value="Genomic_DNA"/>
</dbReference>
<evidence type="ECO:0000313" key="3">
    <source>
        <dbReference type="Proteomes" id="UP000034883"/>
    </source>
</evidence>
<gene>
    <name evidence="2" type="ORF">DB32_008906</name>
</gene>
<dbReference type="Proteomes" id="UP000034883">
    <property type="component" value="Chromosome"/>
</dbReference>
<organism evidence="2 3">
    <name type="scientific">Sandaracinus amylolyticus</name>
    <dbReference type="NCBI Taxonomy" id="927083"/>
    <lineage>
        <taxon>Bacteria</taxon>
        <taxon>Pseudomonadati</taxon>
        <taxon>Myxococcota</taxon>
        <taxon>Polyangia</taxon>
        <taxon>Polyangiales</taxon>
        <taxon>Sandaracinaceae</taxon>
        <taxon>Sandaracinus</taxon>
    </lineage>
</organism>